<dbReference type="EMBL" id="LBWG01000031">
    <property type="protein sequence ID" value="KKR03355.1"/>
    <property type="molecule type" value="Genomic_DNA"/>
</dbReference>
<dbReference type="InterPro" id="IPR005471">
    <property type="entry name" value="Tscrpt_reg_IclR_N"/>
</dbReference>
<dbReference type="InterPro" id="IPR036388">
    <property type="entry name" value="WH-like_DNA-bd_sf"/>
</dbReference>
<dbReference type="Pfam" id="PF01614">
    <property type="entry name" value="IclR_C"/>
    <property type="match status" value="1"/>
</dbReference>
<dbReference type="GO" id="GO:0003677">
    <property type="term" value="F:DNA binding"/>
    <property type="evidence" value="ECO:0007669"/>
    <property type="project" value="UniProtKB-KW"/>
</dbReference>
<dbReference type="SUPFAM" id="SSF46785">
    <property type="entry name" value="Winged helix' DNA-binding domain"/>
    <property type="match status" value="1"/>
</dbReference>
<evidence type="ECO:0000259" key="5">
    <source>
        <dbReference type="PROSITE" id="PS51078"/>
    </source>
</evidence>
<gene>
    <name evidence="6" type="ORF">UT30_C0031G0001</name>
</gene>
<dbReference type="GO" id="GO:0045892">
    <property type="term" value="P:negative regulation of DNA-templated transcription"/>
    <property type="evidence" value="ECO:0007669"/>
    <property type="project" value="TreeGrafter"/>
</dbReference>
<evidence type="ECO:0000259" key="4">
    <source>
        <dbReference type="PROSITE" id="PS51077"/>
    </source>
</evidence>
<dbReference type="PROSITE" id="PS51077">
    <property type="entry name" value="HTH_ICLR"/>
    <property type="match status" value="1"/>
</dbReference>
<keyword evidence="1" id="KW-0805">Transcription regulation</keyword>
<feature type="domain" description="IclR-ED" evidence="5">
    <location>
        <begin position="66"/>
        <end position="248"/>
    </location>
</feature>
<dbReference type="PROSITE" id="PS51078">
    <property type="entry name" value="ICLR_ED"/>
    <property type="match status" value="1"/>
</dbReference>
<dbReference type="InterPro" id="IPR014757">
    <property type="entry name" value="Tscrpt_reg_IclR_C"/>
</dbReference>
<evidence type="ECO:0000313" key="6">
    <source>
        <dbReference type="EMBL" id="KKR03355.1"/>
    </source>
</evidence>
<keyword evidence="3" id="KW-0804">Transcription</keyword>
<dbReference type="PANTHER" id="PTHR30136">
    <property type="entry name" value="HELIX-TURN-HELIX TRANSCRIPTIONAL REGULATOR, ICLR FAMILY"/>
    <property type="match status" value="1"/>
</dbReference>
<dbReference type="Gene3D" id="1.10.10.10">
    <property type="entry name" value="Winged helix-like DNA-binding domain superfamily/Winged helix DNA-binding domain"/>
    <property type="match status" value="1"/>
</dbReference>
<dbReference type="InterPro" id="IPR029016">
    <property type="entry name" value="GAF-like_dom_sf"/>
</dbReference>
<accession>A0A0G0PYX2</accession>
<evidence type="ECO:0000313" key="7">
    <source>
        <dbReference type="Proteomes" id="UP000033935"/>
    </source>
</evidence>
<dbReference type="PANTHER" id="PTHR30136:SF35">
    <property type="entry name" value="HTH-TYPE TRANSCRIPTIONAL REGULATOR RV1719"/>
    <property type="match status" value="1"/>
</dbReference>
<dbReference type="Gene3D" id="3.30.450.40">
    <property type="match status" value="1"/>
</dbReference>
<evidence type="ECO:0000256" key="2">
    <source>
        <dbReference type="ARBA" id="ARBA00023125"/>
    </source>
</evidence>
<organism evidence="6 7">
    <name type="scientific">Candidatus Uhrbacteria bacterium GW2011_GWF2_39_13</name>
    <dbReference type="NCBI Taxonomy" id="1618995"/>
    <lineage>
        <taxon>Bacteria</taxon>
        <taxon>Candidatus Uhriibacteriota</taxon>
    </lineage>
</organism>
<protein>
    <submittedName>
        <fullName evidence="6">Transcriptional regulator, IclR family</fullName>
    </submittedName>
</protein>
<dbReference type="InterPro" id="IPR050707">
    <property type="entry name" value="HTH_MetabolicPath_Reg"/>
</dbReference>
<keyword evidence="2" id="KW-0238">DNA-binding</keyword>
<proteinExistence type="predicted"/>
<evidence type="ECO:0000256" key="1">
    <source>
        <dbReference type="ARBA" id="ARBA00023015"/>
    </source>
</evidence>
<dbReference type="GO" id="GO:0003700">
    <property type="term" value="F:DNA-binding transcription factor activity"/>
    <property type="evidence" value="ECO:0007669"/>
    <property type="project" value="TreeGrafter"/>
</dbReference>
<reference evidence="6 7" key="1">
    <citation type="journal article" date="2015" name="Nature">
        <title>rRNA introns, odd ribosomes, and small enigmatic genomes across a large radiation of phyla.</title>
        <authorList>
            <person name="Brown C.T."/>
            <person name="Hug L.A."/>
            <person name="Thomas B.C."/>
            <person name="Sharon I."/>
            <person name="Castelle C.J."/>
            <person name="Singh A."/>
            <person name="Wilkins M.J."/>
            <person name="Williams K.H."/>
            <person name="Banfield J.F."/>
        </authorList>
    </citation>
    <scope>NUCLEOTIDE SEQUENCE [LARGE SCALE GENOMIC DNA]</scope>
</reference>
<dbReference type="InterPro" id="IPR036390">
    <property type="entry name" value="WH_DNA-bd_sf"/>
</dbReference>
<dbReference type="Proteomes" id="UP000033935">
    <property type="component" value="Unassembled WGS sequence"/>
</dbReference>
<dbReference type="SUPFAM" id="SSF55781">
    <property type="entry name" value="GAF domain-like"/>
    <property type="match status" value="1"/>
</dbReference>
<name>A0A0G0PYX2_9BACT</name>
<dbReference type="SMART" id="SM00346">
    <property type="entry name" value="HTH_ICLR"/>
    <property type="match status" value="1"/>
</dbReference>
<feature type="domain" description="HTH iclR-type" evidence="4">
    <location>
        <begin position="5"/>
        <end position="65"/>
    </location>
</feature>
<comment type="caution">
    <text evidence="6">The sequence shown here is derived from an EMBL/GenBank/DDBJ whole genome shotgun (WGS) entry which is preliminary data.</text>
</comment>
<evidence type="ECO:0000256" key="3">
    <source>
        <dbReference type="ARBA" id="ARBA00023163"/>
    </source>
</evidence>
<dbReference type="Pfam" id="PF09339">
    <property type="entry name" value="HTH_IclR"/>
    <property type="match status" value="1"/>
</dbReference>
<sequence>MKDGEKSLGKMLHILEAVSKEVGGIGSKELIKKLQLPRSTVFRMLKFLTEKDYIKTKGAVYILGNMILKLGTIAAKQNSLIRVAHPHLIELSKVTCETSHLAELQENSVVYIDKVEGSRSLRMGSMIGNSSPLQCTGIGKVILAFLNNETLKDKIKNMAFKKFTSNTIMSRKILLEELKTIRKMKVAFDRCEHEEGVFCIASPVFDCSGKVMAAVSVSGAEVYIRENTSEYAELVKNTADAISKEIGA</sequence>
<dbReference type="AlphaFoldDB" id="A0A0G0PYX2"/>